<dbReference type="OrthoDB" id="8565101at2"/>
<dbReference type="Pfam" id="PF00027">
    <property type="entry name" value="cNMP_binding"/>
    <property type="match status" value="1"/>
</dbReference>
<dbReference type="RefSeq" id="WP_062421541.1">
    <property type="nucleotide sequence ID" value="NZ_BBYA01000009.1"/>
</dbReference>
<feature type="domain" description="Cyclic nucleotide-binding" evidence="1">
    <location>
        <begin position="33"/>
        <end position="104"/>
    </location>
</feature>
<dbReference type="InterPro" id="IPR000595">
    <property type="entry name" value="cNMP-bd_dom"/>
</dbReference>
<dbReference type="EMBL" id="LGCK01000006">
    <property type="protein sequence ID" value="KPL73157.1"/>
    <property type="molecule type" value="Genomic_DNA"/>
</dbReference>
<organism evidence="2 3">
    <name type="scientific">Leptolinea tardivitalis</name>
    <dbReference type="NCBI Taxonomy" id="229920"/>
    <lineage>
        <taxon>Bacteria</taxon>
        <taxon>Bacillati</taxon>
        <taxon>Chloroflexota</taxon>
        <taxon>Anaerolineae</taxon>
        <taxon>Anaerolineales</taxon>
        <taxon>Anaerolineaceae</taxon>
        <taxon>Leptolinea</taxon>
    </lineage>
</organism>
<dbReference type="STRING" id="229920.ADM99_02625"/>
<gene>
    <name evidence="2" type="ORF">ADM99_02625</name>
</gene>
<comment type="caution">
    <text evidence="2">The sequence shown here is derived from an EMBL/GenBank/DDBJ whole genome shotgun (WGS) entry which is preliminary data.</text>
</comment>
<dbReference type="AlphaFoldDB" id="A0A0P6WW72"/>
<dbReference type="InterPro" id="IPR018490">
    <property type="entry name" value="cNMP-bd_dom_sf"/>
</dbReference>
<proteinExistence type="predicted"/>
<evidence type="ECO:0000313" key="3">
    <source>
        <dbReference type="Proteomes" id="UP000050430"/>
    </source>
</evidence>
<dbReference type="Gene3D" id="2.60.120.10">
    <property type="entry name" value="Jelly Rolls"/>
    <property type="match status" value="1"/>
</dbReference>
<evidence type="ECO:0000259" key="1">
    <source>
        <dbReference type="PROSITE" id="PS50042"/>
    </source>
</evidence>
<sequence length="228" mass="26181">MIDNNPSHTTSDMYARFAQVYKKNDILMTEGEESDDSIYLLLEGSVGIFRKIDGRDVLIDCIDAVNFFGEFEAINGGKRLSTVKVLTETLSTYKFLRSDLQTIIQNKEWVEMLLIRLSKDLMSFANRYVVDEASISRLLDEKDETNKKLAELFLLINQVLNNIIISETLPIQSREPLIALIGMIKNYLACKLPEINNLIENTGTPDFRHLYKENLIPEKIATNLTKYY</sequence>
<protein>
    <recommendedName>
        <fullName evidence="1">Cyclic nucleotide-binding domain-containing protein</fullName>
    </recommendedName>
</protein>
<accession>A0A0P6WW72</accession>
<dbReference type="SUPFAM" id="SSF51206">
    <property type="entry name" value="cAMP-binding domain-like"/>
    <property type="match status" value="1"/>
</dbReference>
<reference evidence="2 3" key="1">
    <citation type="submission" date="2015-07" db="EMBL/GenBank/DDBJ databases">
        <title>Genome sequence of Leptolinea tardivitalis DSM 16556.</title>
        <authorList>
            <person name="Hemp J."/>
            <person name="Ward L.M."/>
            <person name="Pace L.A."/>
            <person name="Fischer W.W."/>
        </authorList>
    </citation>
    <scope>NUCLEOTIDE SEQUENCE [LARGE SCALE GENOMIC DNA]</scope>
    <source>
        <strain evidence="2 3">YMTK-2</strain>
    </source>
</reference>
<keyword evidence="3" id="KW-1185">Reference proteome</keyword>
<dbReference type="CDD" id="cd00038">
    <property type="entry name" value="CAP_ED"/>
    <property type="match status" value="1"/>
</dbReference>
<name>A0A0P6WW72_9CHLR</name>
<dbReference type="InterPro" id="IPR014710">
    <property type="entry name" value="RmlC-like_jellyroll"/>
</dbReference>
<dbReference type="Proteomes" id="UP000050430">
    <property type="component" value="Unassembled WGS sequence"/>
</dbReference>
<dbReference type="PROSITE" id="PS50042">
    <property type="entry name" value="CNMP_BINDING_3"/>
    <property type="match status" value="1"/>
</dbReference>
<evidence type="ECO:0000313" key="2">
    <source>
        <dbReference type="EMBL" id="KPL73157.1"/>
    </source>
</evidence>